<feature type="region of interest" description="Disordered" evidence="5">
    <location>
        <begin position="34"/>
        <end position="95"/>
    </location>
</feature>
<dbReference type="Pfam" id="PF04228">
    <property type="entry name" value="Zn_peptidase"/>
    <property type="match status" value="1"/>
</dbReference>
<dbReference type="Proteomes" id="UP001501218">
    <property type="component" value="Unassembled WGS sequence"/>
</dbReference>
<keyword evidence="3" id="KW-1133">Transmembrane helix</keyword>
<evidence type="ECO:0000313" key="7">
    <source>
        <dbReference type="Proteomes" id="UP001501218"/>
    </source>
</evidence>
<gene>
    <name evidence="6" type="ORF">GCM10009854_05030</name>
</gene>
<comment type="caution">
    <text evidence="6">The sequence shown here is derived from an EMBL/GenBank/DDBJ whole genome shotgun (WGS) entry which is preliminary data.</text>
</comment>
<dbReference type="PANTHER" id="PTHR30168:SF0">
    <property type="entry name" value="INNER MEMBRANE PROTEIN"/>
    <property type="match status" value="1"/>
</dbReference>
<dbReference type="PANTHER" id="PTHR30168">
    <property type="entry name" value="PUTATIVE MEMBRANE PROTEIN YPFJ"/>
    <property type="match status" value="1"/>
</dbReference>
<evidence type="ECO:0008006" key="8">
    <source>
        <dbReference type="Google" id="ProtNLM"/>
    </source>
</evidence>
<organism evidence="6 7">
    <name type="scientific">Saccharopolyspora halophila</name>
    <dbReference type="NCBI Taxonomy" id="405551"/>
    <lineage>
        <taxon>Bacteria</taxon>
        <taxon>Bacillati</taxon>
        <taxon>Actinomycetota</taxon>
        <taxon>Actinomycetes</taxon>
        <taxon>Pseudonocardiales</taxon>
        <taxon>Pseudonocardiaceae</taxon>
        <taxon>Saccharopolyspora</taxon>
    </lineage>
</organism>
<evidence type="ECO:0000256" key="2">
    <source>
        <dbReference type="ARBA" id="ARBA00022692"/>
    </source>
</evidence>
<keyword evidence="2" id="KW-0812">Transmembrane</keyword>
<comment type="subcellular location">
    <subcellularLocation>
        <location evidence="1">Membrane</location>
        <topology evidence="1">Single-pass membrane protein</topology>
    </subcellularLocation>
</comment>
<reference evidence="7" key="1">
    <citation type="journal article" date="2019" name="Int. J. Syst. Evol. Microbiol.">
        <title>The Global Catalogue of Microorganisms (GCM) 10K type strain sequencing project: providing services to taxonomists for standard genome sequencing and annotation.</title>
        <authorList>
            <consortium name="The Broad Institute Genomics Platform"/>
            <consortium name="The Broad Institute Genome Sequencing Center for Infectious Disease"/>
            <person name="Wu L."/>
            <person name="Ma J."/>
        </authorList>
    </citation>
    <scope>NUCLEOTIDE SEQUENCE [LARGE SCALE GENOMIC DNA]</scope>
    <source>
        <strain evidence="7">JCM 16221</strain>
    </source>
</reference>
<evidence type="ECO:0000256" key="3">
    <source>
        <dbReference type="ARBA" id="ARBA00022989"/>
    </source>
</evidence>
<name>A0ABN3FLI6_9PSEU</name>
<feature type="compositionally biased region" description="Low complexity" evidence="5">
    <location>
        <begin position="51"/>
        <end position="77"/>
    </location>
</feature>
<keyword evidence="4" id="KW-0472">Membrane</keyword>
<keyword evidence="7" id="KW-1185">Reference proteome</keyword>
<evidence type="ECO:0000256" key="4">
    <source>
        <dbReference type="ARBA" id="ARBA00023136"/>
    </source>
</evidence>
<protein>
    <recommendedName>
        <fullName evidence="8">Metalloprotease</fullName>
    </recommendedName>
</protein>
<proteinExistence type="predicted"/>
<evidence type="ECO:0000256" key="1">
    <source>
        <dbReference type="ARBA" id="ARBA00004167"/>
    </source>
</evidence>
<sequence length="317" mass="33541">MPPQRKRSRAGLVVALVLAGVTLVAGGVVTVAATGSHDSASGRPLAGNDIAPTASSEASGPSSSETTTSSTSPTTESAESDAHPVTALGNNPINIEGNGAMSTPCSIPDFGTDVASQDRFYQAIIPCLMKAWAPALREANLPTETPRVVTIGQDTDTPCGVRRWNQTALYCPDDHTIYMTARYYSQVENRTRGGVYLGQFAHEFGHAIQALAGINTAYGDAINRAGWESPEGLELTRRSELQATCFEGMSLAALQNGGVSNELIFPALTDSSARGDEHGDVRDHGSTETNASWVDQGFTKNRVVQCNTWLSADEHVD</sequence>
<dbReference type="EMBL" id="BAAARA010000001">
    <property type="protein sequence ID" value="GAA2332725.1"/>
    <property type="molecule type" value="Genomic_DNA"/>
</dbReference>
<dbReference type="InterPro" id="IPR007343">
    <property type="entry name" value="Uncharacterised_pept_Zn_put"/>
</dbReference>
<evidence type="ECO:0000256" key="5">
    <source>
        <dbReference type="SAM" id="MobiDB-lite"/>
    </source>
</evidence>
<evidence type="ECO:0000313" key="6">
    <source>
        <dbReference type="EMBL" id="GAA2332725.1"/>
    </source>
</evidence>
<accession>A0ABN3FLI6</accession>